<evidence type="ECO:0000313" key="1">
    <source>
        <dbReference type="EMBL" id="QKG80802.1"/>
    </source>
</evidence>
<dbReference type="KEGG" id="ttz:FHG85_11180"/>
<gene>
    <name evidence="1" type="ORF">FHG85_11180</name>
</gene>
<reference evidence="1 2" key="1">
    <citation type="submission" date="2019-07" db="EMBL/GenBank/DDBJ databases">
        <title>Thalassofilum flectens gen. nov., sp. nov., a novel moderate thermophilic anaerobe from a shallow sea hot spring in Kunashir Island (Russia), representing a new family in the order Bacteroidales, and proposal of Thalassofilacea fam. nov.</title>
        <authorList>
            <person name="Kochetkova T.V."/>
            <person name="Podosokorskaya O.A."/>
            <person name="Novikov A."/>
            <person name="Elcheninov A.G."/>
            <person name="Toshchakov S.V."/>
            <person name="Kublanov I.V."/>
        </authorList>
    </citation>
    <scope>NUCLEOTIDE SEQUENCE [LARGE SCALE GENOMIC DNA]</scope>
    <source>
        <strain evidence="1 2">38-H</strain>
    </source>
</reference>
<proteinExistence type="predicted"/>
<name>A0A7D4CAJ7_9BACT</name>
<evidence type="ECO:0008006" key="3">
    <source>
        <dbReference type="Google" id="ProtNLM"/>
    </source>
</evidence>
<dbReference type="EMBL" id="CP041345">
    <property type="protein sequence ID" value="QKG80802.1"/>
    <property type="molecule type" value="Genomic_DNA"/>
</dbReference>
<evidence type="ECO:0000313" key="2">
    <source>
        <dbReference type="Proteomes" id="UP000500961"/>
    </source>
</evidence>
<dbReference type="Proteomes" id="UP000500961">
    <property type="component" value="Chromosome"/>
</dbReference>
<sequence length="68" mass="8040">MSNHTHLIANIPDGHLSETLRDLKKFTAKSIISTIMDGKESRREWMLNCFGFNANRHSRNKFFQFWTL</sequence>
<dbReference type="InterPro" id="IPR036515">
    <property type="entry name" value="Transposase_17_sf"/>
</dbReference>
<organism evidence="1 2">
    <name type="scientific">Tenuifilum thalassicum</name>
    <dbReference type="NCBI Taxonomy" id="2590900"/>
    <lineage>
        <taxon>Bacteria</taxon>
        <taxon>Pseudomonadati</taxon>
        <taxon>Bacteroidota</taxon>
        <taxon>Bacteroidia</taxon>
        <taxon>Bacteroidales</taxon>
        <taxon>Tenuifilaceae</taxon>
        <taxon>Tenuifilum</taxon>
    </lineage>
</organism>
<keyword evidence="2" id="KW-1185">Reference proteome</keyword>
<dbReference type="SUPFAM" id="SSF143422">
    <property type="entry name" value="Transposase IS200-like"/>
    <property type="match status" value="1"/>
</dbReference>
<dbReference type="GO" id="GO:0006313">
    <property type="term" value="P:DNA transposition"/>
    <property type="evidence" value="ECO:0007669"/>
    <property type="project" value="InterPro"/>
</dbReference>
<dbReference type="GO" id="GO:0004803">
    <property type="term" value="F:transposase activity"/>
    <property type="evidence" value="ECO:0007669"/>
    <property type="project" value="InterPro"/>
</dbReference>
<accession>A0A7D4CAJ7</accession>
<protein>
    <recommendedName>
        <fullName evidence="3">Transposase</fullName>
    </recommendedName>
</protein>
<dbReference type="AlphaFoldDB" id="A0A7D4CAJ7"/>
<dbReference type="RefSeq" id="WP_220429206.1">
    <property type="nucleotide sequence ID" value="NZ_CP041345.1"/>
</dbReference>
<dbReference type="GO" id="GO:0003677">
    <property type="term" value="F:DNA binding"/>
    <property type="evidence" value="ECO:0007669"/>
    <property type="project" value="InterPro"/>
</dbReference>